<dbReference type="PANTHER" id="PTHR34107">
    <property type="entry name" value="SLL0198 PROTEIN-RELATED"/>
    <property type="match status" value="1"/>
</dbReference>
<reference evidence="2" key="1">
    <citation type="submission" date="2019-03" db="EMBL/GenBank/DDBJ databases">
        <title>Lake Tanganyika Metagenome-Assembled Genomes (MAGs).</title>
        <authorList>
            <person name="Tran P."/>
        </authorList>
    </citation>
    <scope>NUCLEOTIDE SEQUENCE</scope>
    <source>
        <strain evidence="2">K_DeepCast_65m_m2_066</strain>
    </source>
</reference>
<dbReference type="PANTHER" id="PTHR34107:SF1">
    <property type="entry name" value="SLL0198 PROTEIN"/>
    <property type="match status" value="1"/>
</dbReference>
<dbReference type="InterPro" id="IPR008538">
    <property type="entry name" value="Uma2"/>
</dbReference>
<gene>
    <name evidence="2" type="ORF">FJZ47_03475</name>
</gene>
<evidence type="ECO:0000313" key="3">
    <source>
        <dbReference type="Proteomes" id="UP000712673"/>
    </source>
</evidence>
<dbReference type="GO" id="GO:0004519">
    <property type="term" value="F:endonuclease activity"/>
    <property type="evidence" value="ECO:0007669"/>
    <property type="project" value="UniProtKB-KW"/>
</dbReference>
<feature type="domain" description="Putative restriction endonuclease" evidence="1">
    <location>
        <begin position="40"/>
        <end position="204"/>
    </location>
</feature>
<keyword evidence="2" id="KW-0378">Hydrolase</keyword>
<dbReference type="Gene3D" id="3.90.1570.10">
    <property type="entry name" value="tt1808, chain A"/>
    <property type="match status" value="1"/>
</dbReference>
<dbReference type="SUPFAM" id="SSF52980">
    <property type="entry name" value="Restriction endonuclease-like"/>
    <property type="match status" value="1"/>
</dbReference>
<evidence type="ECO:0000313" key="2">
    <source>
        <dbReference type="EMBL" id="MBM3222851.1"/>
    </source>
</evidence>
<dbReference type="InterPro" id="IPR011335">
    <property type="entry name" value="Restrct_endonuc-II-like"/>
</dbReference>
<dbReference type="AlphaFoldDB" id="A0A937W092"/>
<protein>
    <submittedName>
        <fullName evidence="2">Uma2 family endonuclease</fullName>
    </submittedName>
</protein>
<keyword evidence="2" id="KW-0540">Nuclease</keyword>
<name>A0A937W092_UNCTE</name>
<dbReference type="InterPro" id="IPR012296">
    <property type="entry name" value="Nuclease_put_TT1808"/>
</dbReference>
<dbReference type="CDD" id="cd06260">
    <property type="entry name" value="DUF820-like"/>
    <property type="match status" value="1"/>
</dbReference>
<organism evidence="2 3">
    <name type="scientific">Tectimicrobiota bacterium</name>
    <dbReference type="NCBI Taxonomy" id="2528274"/>
    <lineage>
        <taxon>Bacteria</taxon>
        <taxon>Pseudomonadati</taxon>
        <taxon>Nitrospinota/Tectimicrobiota group</taxon>
        <taxon>Candidatus Tectimicrobiota</taxon>
    </lineage>
</organism>
<dbReference type="Pfam" id="PF05685">
    <property type="entry name" value="Uma2"/>
    <property type="match status" value="1"/>
</dbReference>
<sequence>MARTSTTLTLADLLECFGPLPLTRIRYDPSPGTATEEDVIAIEAQEDRLFELVNGVLVEKVMGFYESFLALRLGQLLGAFVDQHVLGIVAGEAGMLRLAPGLVRIPDVSFIARERLPGGRVPRQPIPDLAPDLAVEVLSEGNTAREMERKLQEYFAAGVRLVWYVAPVSQEIHVYTSPDQHTVLTITDTLQGGDVLPGFRLPVQQLFTEPTAETDREP</sequence>
<keyword evidence="2" id="KW-0255">Endonuclease</keyword>
<evidence type="ECO:0000259" key="1">
    <source>
        <dbReference type="Pfam" id="PF05685"/>
    </source>
</evidence>
<dbReference type="Proteomes" id="UP000712673">
    <property type="component" value="Unassembled WGS sequence"/>
</dbReference>
<dbReference type="EMBL" id="VGLS01000062">
    <property type="protein sequence ID" value="MBM3222851.1"/>
    <property type="molecule type" value="Genomic_DNA"/>
</dbReference>
<comment type="caution">
    <text evidence="2">The sequence shown here is derived from an EMBL/GenBank/DDBJ whole genome shotgun (WGS) entry which is preliminary data.</text>
</comment>
<proteinExistence type="predicted"/>
<accession>A0A937W092</accession>